<evidence type="ECO:0000313" key="3">
    <source>
        <dbReference type="EMBL" id="MDI3406238.1"/>
    </source>
</evidence>
<keyword evidence="4" id="KW-1185">Reference proteome</keyword>
<dbReference type="InterPro" id="IPR022742">
    <property type="entry name" value="Hydrolase_4"/>
</dbReference>
<protein>
    <submittedName>
        <fullName evidence="3">Alpha/beta hydrolase</fullName>
    </submittedName>
</protein>
<dbReference type="Gene3D" id="1.20.1440.110">
    <property type="entry name" value="acylaminoacyl peptidase"/>
    <property type="match status" value="1"/>
</dbReference>
<evidence type="ECO:0000259" key="2">
    <source>
        <dbReference type="Pfam" id="PF12146"/>
    </source>
</evidence>
<comment type="caution">
    <text evidence="3">The sequence shown here is derived from an EMBL/GenBank/DDBJ whole genome shotgun (WGS) entry which is preliminary data.</text>
</comment>
<gene>
    <name evidence="3" type="ORF">QIS96_20800</name>
</gene>
<evidence type="ECO:0000313" key="4">
    <source>
        <dbReference type="Proteomes" id="UP001223978"/>
    </source>
</evidence>
<evidence type="ECO:0000256" key="1">
    <source>
        <dbReference type="ARBA" id="ARBA00008645"/>
    </source>
</evidence>
<organism evidence="3 4">
    <name type="scientific">Streptomyces cavernicola</name>
    <dbReference type="NCBI Taxonomy" id="3043613"/>
    <lineage>
        <taxon>Bacteria</taxon>
        <taxon>Bacillati</taxon>
        <taxon>Actinomycetota</taxon>
        <taxon>Actinomycetes</taxon>
        <taxon>Kitasatosporales</taxon>
        <taxon>Streptomycetaceae</taxon>
        <taxon>Streptomyces</taxon>
    </lineage>
</organism>
<comment type="similarity">
    <text evidence="1">Belongs to the AB hydrolase superfamily.</text>
</comment>
<dbReference type="Gene3D" id="3.40.50.1820">
    <property type="entry name" value="alpha/beta hydrolase"/>
    <property type="match status" value="1"/>
</dbReference>
<feature type="domain" description="Serine aminopeptidase S33" evidence="2">
    <location>
        <begin position="125"/>
        <end position="233"/>
    </location>
</feature>
<dbReference type="Pfam" id="PF12146">
    <property type="entry name" value="Hydrolase_4"/>
    <property type="match status" value="1"/>
</dbReference>
<dbReference type="SUPFAM" id="SSF53474">
    <property type="entry name" value="alpha/beta-Hydrolases"/>
    <property type="match status" value="1"/>
</dbReference>
<name>A0ABT6SFM5_9ACTN</name>
<dbReference type="PANTHER" id="PTHR22946:SF12">
    <property type="entry name" value="CONIDIAL PIGMENT BIOSYNTHESIS PROTEIN AYG1 (AFU_ORTHOLOGUE AFUA_2G17550)"/>
    <property type="match status" value="1"/>
</dbReference>
<dbReference type="InterPro" id="IPR029058">
    <property type="entry name" value="AB_hydrolase_fold"/>
</dbReference>
<dbReference type="PANTHER" id="PTHR22946">
    <property type="entry name" value="DIENELACTONE HYDROLASE DOMAIN-CONTAINING PROTEIN-RELATED"/>
    <property type="match status" value="1"/>
</dbReference>
<proteinExistence type="inferred from homology"/>
<dbReference type="RefSeq" id="WP_282544165.1">
    <property type="nucleotide sequence ID" value="NZ_JASCIQ010000021.1"/>
</dbReference>
<reference evidence="3 4" key="1">
    <citation type="submission" date="2023-05" db="EMBL/GenBank/DDBJ databases">
        <title>Draft genome sequence of Streptomyces sp. B-S-A6 isolated from a cave soil in Thailand.</title>
        <authorList>
            <person name="Chamroensaksri N."/>
            <person name="Muangham S."/>
        </authorList>
    </citation>
    <scope>NUCLEOTIDE SEQUENCE [LARGE SCALE GENOMIC DNA]</scope>
    <source>
        <strain evidence="3 4">B-S-A6</strain>
    </source>
</reference>
<dbReference type="GO" id="GO:0016787">
    <property type="term" value="F:hydrolase activity"/>
    <property type="evidence" value="ECO:0007669"/>
    <property type="project" value="UniProtKB-KW"/>
</dbReference>
<sequence>MSPTRMLDCGMDHADILALRTLTDAGIPWDEATQRLAVDRQRSARTALDAGHRVTAHMASRSAAADLLFAQMAFNHDVPRKIELYGRFTEAVAAAGSLAEPAWEHVSLPFGSGRLFGWLVRPTGPVQGTVIVFGGQSGWGAAYLKAADALTARGLAAFLVEGPGQGQTRMTGGLLLDVDVRAAYSTFVDHVLADPSLGGRVGLWGNSMGGLFAATTAAADARVGAVCVNGAPARPRLLGMRTFDDQAAAMLGTSDPAAVTANFERLALRPEDRISGSVLVLHGGQDPIVTLEEQQPFLDAGPAGSTLRVWDDGEHTIYNHADEKTAYVADWFTDHLRGGKE</sequence>
<keyword evidence="3" id="KW-0378">Hydrolase</keyword>
<accession>A0ABT6SFM5</accession>
<dbReference type="InterPro" id="IPR050261">
    <property type="entry name" value="FrsA_esterase"/>
</dbReference>
<dbReference type="EMBL" id="JASCIQ010000021">
    <property type="protein sequence ID" value="MDI3406238.1"/>
    <property type="molecule type" value="Genomic_DNA"/>
</dbReference>
<dbReference type="Proteomes" id="UP001223978">
    <property type="component" value="Unassembled WGS sequence"/>
</dbReference>